<organism evidence="1 2">
    <name type="scientific">Cinara cedri</name>
    <dbReference type="NCBI Taxonomy" id="506608"/>
    <lineage>
        <taxon>Eukaryota</taxon>
        <taxon>Metazoa</taxon>
        <taxon>Ecdysozoa</taxon>
        <taxon>Arthropoda</taxon>
        <taxon>Hexapoda</taxon>
        <taxon>Insecta</taxon>
        <taxon>Pterygota</taxon>
        <taxon>Neoptera</taxon>
        <taxon>Paraneoptera</taxon>
        <taxon>Hemiptera</taxon>
        <taxon>Sternorrhyncha</taxon>
        <taxon>Aphidomorpha</taxon>
        <taxon>Aphidoidea</taxon>
        <taxon>Aphididae</taxon>
        <taxon>Lachninae</taxon>
        <taxon>Cinara</taxon>
    </lineage>
</organism>
<dbReference type="AlphaFoldDB" id="A0A5E4N520"/>
<gene>
    <name evidence="1" type="ORF">CINCED_3A023804</name>
</gene>
<accession>A0A5E4N520</accession>
<reference evidence="1 2" key="1">
    <citation type="submission" date="2019-08" db="EMBL/GenBank/DDBJ databases">
        <authorList>
            <person name="Alioto T."/>
            <person name="Alioto T."/>
            <person name="Gomez Garrido J."/>
        </authorList>
    </citation>
    <scope>NUCLEOTIDE SEQUENCE [LARGE SCALE GENOMIC DNA]</scope>
</reference>
<proteinExistence type="predicted"/>
<keyword evidence="2" id="KW-1185">Reference proteome</keyword>
<evidence type="ECO:0000313" key="2">
    <source>
        <dbReference type="Proteomes" id="UP000325440"/>
    </source>
</evidence>
<sequence length="105" mass="12065">MADKLLAENHFNTHFQTNPSANIDSIVKAFTNTIIEAAEITIGKSQCTFARKKVPWWNNECKTAIQNYKKAPNKFRKTRLQSDHIILEKFRALLRLTINSSKTNS</sequence>
<dbReference type="EMBL" id="CABPRJ010001508">
    <property type="protein sequence ID" value="VVC38849.1"/>
    <property type="molecule type" value="Genomic_DNA"/>
</dbReference>
<dbReference type="OrthoDB" id="6779382at2759"/>
<evidence type="ECO:0000313" key="1">
    <source>
        <dbReference type="EMBL" id="VVC38849.1"/>
    </source>
</evidence>
<dbReference type="Proteomes" id="UP000325440">
    <property type="component" value="Unassembled WGS sequence"/>
</dbReference>
<protein>
    <submittedName>
        <fullName evidence="1">Uncharacterized protein</fullName>
    </submittedName>
</protein>
<name>A0A5E4N520_9HEMI</name>